<feature type="non-terminal residue" evidence="2">
    <location>
        <position position="149"/>
    </location>
</feature>
<evidence type="ECO:0000259" key="1">
    <source>
        <dbReference type="Pfam" id="PF24494"/>
    </source>
</evidence>
<dbReference type="OrthoDB" id="88561at2759"/>
<protein>
    <recommendedName>
        <fullName evidence="1">DUF7587 domain-containing protein</fullName>
    </recommendedName>
</protein>
<evidence type="ECO:0000313" key="2">
    <source>
        <dbReference type="EMBL" id="KAH0211408.1"/>
    </source>
</evidence>
<dbReference type="AlphaFoldDB" id="A0A9P8K2K0"/>
<dbReference type="Pfam" id="PF24494">
    <property type="entry name" value="DUF7587"/>
    <property type="match status" value="1"/>
</dbReference>
<dbReference type="InterPro" id="IPR056009">
    <property type="entry name" value="DUF7587"/>
</dbReference>
<dbReference type="PANTHER" id="PTHR40781:SF1">
    <property type="match status" value="1"/>
</dbReference>
<reference evidence="2" key="1">
    <citation type="journal article" date="2021" name="J Fungi (Basel)">
        <title>Virulence traits and population genomics of the black yeast Aureobasidium melanogenum.</title>
        <authorList>
            <person name="Cernosa A."/>
            <person name="Sun X."/>
            <person name="Gostincar C."/>
            <person name="Fang C."/>
            <person name="Gunde-Cimerman N."/>
            <person name="Song Z."/>
        </authorList>
    </citation>
    <scope>NUCLEOTIDE SEQUENCE</scope>
    <source>
        <strain evidence="2">EXF-8016</strain>
    </source>
</reference>
<dbReference type="Proteomes" id="UP000767238">
    <property type="component" value="Unassembled WGS sequence"/>
</dbReference>
<proteinExistence type="predicted"/>
<dbReference type="EMBL" id="JAHFYH010000139">
    <property type="protein sequence ID" value="KAH0211408.1"/>
    <property type="molecule type" value="Genomic_DNA"/>
</dbReference>
<dbReference type="PANTHER" id="PTHR40781">
    <property type="match status" value="1"/>
</dbReference>
<organism evidence="2 3">
    <name type="scientific">Aureobasidium melanogenum</name>
    <name type="common">Aureobasidium pullulans var. melanogenum</name>
    <dbReference type="NCBI Taxonomy" id="46634"/>
    <lineage>
        <taxon>Eukaryota</taxon>
        <taxon>Fungi</taxon>
        <taxon>Dikarya</taxon>
        <taxon>Ascomycota</taxon>
        <taxon>Pezizomycotina</taxon>
        <taxon>Dothideomycetes</taxon>
        <taxon>Dothideomycetidae</taxon>
        <taxon>Dothideales</taxon>
        <taxon>Saccotheciaceae</taxon>
        <taxon>Aureobasidium</taxon>
    </lineage>
</organism>
<feature type="domain" description="DUF7587" evidence="1">
    <location>
        <begin position="8"/>
        <end position="144"/>
    </location>
</feature>
<dbReference type="Gene3D" id="3.90.210.10">
    <property type="entry name" value="Heat-Labile Enterotoxin, subunit A"/>
    <property type="match status" value="1"/>
</dbReference>
<comment type="caution">
    <text evidence="2">The sequence shown here is derived from an EMBL/GenBank/DDBJ whole genome shotgun (WGS) entry which is preliminary data.</text>
</comment>
<reference evidence="2" key="2">
    <citation type="submission" date="2021-08" db="EMBL/GenBank/DDBJ databases">
        <authorList>
            <person name="Gostincar C."/>
            <person name="Sun X."/>
            <person name="Song Z."/>
            <person name="Gunde-Cimerman N."/>
        </authorList>
    </citation>
    <scope>NUCLEOTIDE SEQUENCE</scope>
    <source>
        <strain evidence="2">EXF-8016</strain>
    </source>
</reference>
<gene>
    <name evidence="2" type="ORF">KCV03_g9738</name>
</gene>
<name>A0A9P8K2K0_AURME</name>
<sequence length="149" mass="17688">MPCFQENPLVFFRVQDDRSQTQYYKHSGILSRNQSHASFDPRVPETLESIQDHLDWGSREPSAYISVYSDETTAFEEASRRLANGHEDVEIVEIDTRQGHEMIQYRNVRRMADKYGIWVPKKAWNNSKHEWLFLHRVPDSMIVRYRTAI</sequence>
<accession>A0A9P8K2K0</accession>
<evidence type="ECO:0000313" key="3">
    <source>
        <dbReference type="Proteomes" id="UP000767238"/>
    </source>
</evidence>